<dbReference type="RefSeq" id="WP_264851911.1">
    <property type="nucleotide sequence ID" value="NZ_BRXR01000001.1"/>
</dbReference>
<feature type="transmembrane region" description="Helical" evidence="8">
    <location>
        <begin position="78"/>
        <end position="103"/>
    </location>
</feature>
<accession>A0ABQ5NC25</accession>
<dbReference type="Proteomes" id="UP001208567">
    <property type="component" value="Unassembled WGS sequence"/>
</dbReference>
<evidence type="ECO:0000256" key="1">
    <source>
        <dbReference type="ARBA" id="ARBA00004651"/>
    </source>
</evidence>
<sequence>MERIKLKNILIIITYTVVLYMALNHFGAITGSLGALFKIVIPFIYGLAIAYVLNIPYEFFRNKVFYTIEKRTKKPIKGLNPLSLVCTYVSVLIAFALIIWFIIPQLGSSVNLLIQNIPSYLASLETLVNKLMTDLNLTSLLGAQTNNTWTDILQKSATMLSSILQGVLNYVLGLTSSIYNWLIGIIFSIYMLIGKETLLRQLKRVMNAFLPKKWVDIIMDVSGRTNYIFNGFIRGSLNDSIVVGILCFLGMNILGIPYAMLVSVIQTLTNLIPVFGPIIGAVPSTFIILMINPVKALVFVIFIIVLQQIDGNIIQPRIVGNTIGLPGIWVLLAIVVGSGLFGIVGLIIGVPVVAVIYGILRESVDKHLEKKEE</sequence>
<gene>
    <name evidence="9" type="ORF">bsdE14_40140</name>
</gene>
<evidence type="ECO:0000256" key="5">
    <source>
        <dbReference type="ARBA" id="ARBA00022692"/>
    </source>
</evidence>
<dbReference type="InterPro" id="IPR002549">
    <property type="entry name" value="AI-2E-like"/>
</dbReference>
<comment type="similarity">
    <text evidence="2">Belongs to the autoinducer-2 exporter (AI-2E) (TC 2.A.86) family.</text>
</comment>
<evidence type="ECO:0000256" key="2">
    <source>
        <dbReference type="ARBA" id="ARBA00009773"/>
    </source>
</evidence>
<evidence type="ECO:0000313" key="9">
    <source>
        <dbReference type="EMBL" id="GLC32604.1"/>
    </source>
</evidence>
<keyword evidence="6 8" id="KW-1133">Transmembrane helix</keyword>
<feature type="transmembrane region" description="Helical" evidence="8">
    <location>
        <begin position="241"/>
        <end position="265"/>
    </location>
</feature>
<dbReference type="PANTHER" id="PTHR21716">
    <property type="entry name" value="TRANSMEMBRANE PROTEIN"/>
    <property type="match status" value="1"/>
</dbReference>
<dbReference type="PANTHER" id="PTHR21716:SF53">
    <property type="entry name" value="PERMEASE PERM-RELATED"/>
    <property type="match status" value="1"/>
</dbReference>
<organism evidence="9 10">
    <name type="scientific">Clostridium omnivorum</name>
    <dbReference type="NCBI Taxonomy" id="1604902"/>
    <lineage>
        <taxon>Bacteria</taxon>
        <taxon>Bacillati</taxon>
        <taxon>Bacillota</taxon>
        <taxon>Clostridia</taxon>
        <taxon>Eubacteriales</taxon>
        <taxon>Clostridiaceae</taxon>
        <taxon>Clostridium</taxon>
    </lineage>
</organism>
<feature type="transmembrane region" description="Helical" evidence="8">
    <location>
        <begin position="285"/>
        <end position="306"/>
    </location>
</feature>
<reference evidence="9 10" key="1">
    <citation type="journal article" date="2024" name="Int. J. Syst. Evol. Microbiol.">
        <title>Clostridium omnivorum sp. nov., isolated from anoxic soil under the treatment of reductive soil disinfestation.</title>
        <authorList>
            <person name="Ueki A."/>
            <person name="Tonouchi A."/>
            <person name="Kaku N."/>
            <person name="Honma S."/>
            <person name="Ueki K."/>
        </authorList>
    </citation>
    <scope>NUCLEOTIDE SEQUENCE [LARGE SCALE GENOMIC DNA]</scope>
    <source>
        <strain evidence="9 10">E14</strain>
    </source>
</reference>
<keyword evidence="7 8" id="KW-0472">Membrane</keyword>
<evidence type="ECO:0000256" key="4">
    <source>
        <dbReference type="ARBA" id="ARBA00022475"/>
    </source>
</evidence>
<feature type="transmembrane region" description="Helical" evidence="8">
    <location>
        <begin position="318"/>
        <end position="335"/>
    </location>
</feature>
<keyword evidence="4" id="KW-1003">Cell membrane</keyword>
<evidence type="ECO:0000256" key="8">
    <source>
        <dbReference type="SAM" id="Phobius"/>
    </source>
</evidence>
<proteinExistence type="inferred from homology"/>
<keyword evidence="3" id="KW-0813">Transport</keyword>
<keyword evidence="5 8" id="KW-0812">Transmembrane</keyword>
<evidence type="ECO:0000256" key="6">
    <source>
        <dbReference type="ARBA" id="ARBA00022989"/>
    </source>
</evidence>
<protein>
    <submittedName>
        <fullName evidence="9">AI-2E family transporter</fullName>
    </submittedName>
</protein>
<feature type="transmembrane region" description="Helical" evidence="8">
    <location>
        <begin position="170"/>
        <end position="193"/>
    </location>
</feature>
<keyword evidence="10" id="KW-1185">Reference proteome</keyword>
<name>A0ABQ5NC25_9CLOT</name>
<evidence type="ECO:0000313" key="10">
    <source>
        <dbReference type="Proteomes" id="UP001208567"/>
    </source>
</evidence>
<feature type="transmembrane region" description="Helical" evidence="8">
    <location>
        <begin position="341"/>
        <end position="360"/>
    </location>
</feature>
<feature type="transmembrane region" description="Helical" evidence="8">
    <location>
        <begin position="35"/>
        <end position="57"/>
    </location>
</feature>
<evidence type="ECO:0000256" key="3">
    <source>
        <dbReference type="ARBA" id="ARBA00022448"/>
    </source>
</evidence>
<feature type="transmembrane region" description="Helical" evidence="8">
    <location>
        <begin position="9"/>
        <end position="29"/>
    </location>
</feature>
<comment type="caution">
    <text evidence="9">The sequence shown here is derived from an EMBL/GenBank/DDBJ whole genome shotgun (WGS) entry which is preliminary data.</text>
</comment>
<dbReference type="EMBL" id="BRXR01000001">
    <property type="protein sequence ID" value="GLC32604.1"/>
    <property type="molecule type" value="Genomic_DNA"/>
</dbReference>
<dbReference type="Pfam" id="PF01594">
    <property type="entry name" value="AI-2E_transport"/>
    <property type="match status" value="1"/>
</dbReference>
<comment type="subcellular location">
    <subcellularLocation>
        <location evidence="1">Cell membrane</location>
        <topology evidence="1">Multi-pass membrane protein</topology>
    </subcellularLocation>
</comment>
<evidence type="ECO:0000256" key="7">
    <source>
        <dbReference type="ARBA" id="ARBA00023136"/>
    </source>
</evidence>